<proteinExistence type="predicted"/>
<dbReference type="STRING" id="234267.Acid_0812"/>
<dbReference type="eggNOG" id="COG3828">
    <property type="taxonomic scope" value="Bacteria"/>
</dbReference>
<evidence type="ECO:0000259" key="2">
    <source>
        <dbReference type="Pfam" id="PF06439"/>
    </source>
</evidence>
<keyword evidence="1" id="KW-0732">Signal</keyword>
<dbReference type="Pfam" id="PF06439">
    <property type="entry name" value="3keto-disac_hyd"/>
    <property type="match status" value="1"/>
</dbReference>
<reference evidence="3" key="1">
    <citation type="submission" date="2006-10" db="EMBL/GenBank/DDBJ databases">
        <title>Complete sequence of Solibacter usitatus Ellin6076.</title>
        <authorList>
            <consortium name="US DOE Joint Genome Institute"/>
            <person name="Copeland A."/>
            <person name="Lucas S."/>
            <person name="Lapidus A."/>
            <person name="Barry K."/>
            <person name="Detter J.C."/>
            <person name="Glavina del Rio T."/>
            <person name="Hammon N."/>
            <person name="Israni S."/>
            <person name="Dalin E."/>
            <person name="Tice H."/>
            <person name="Pitluck S."/>
            <person name="Thompson L.S."/>
            <person name="Brettin T."/>
            <person name="Bruce D."/>
            <person name="Han C."/>
            <person name="Tapia R."/>
            <person name="Gilna P."/>
            <person name="Schmutz J."/>
            <person name="Larimer F."/>
            <person name="Land M."/>
            <person name="Hauser L."/>
            <person name="Kyrpides N."/>
            <person name="Mikhailova N."/>
            <person name="Janssen P.H."/>
            <person name="Kuske C.R."/>
            <person name="Richardson P."/>
        </authorList>
    </citation>
    <scope>NUCLEOTIDE SEQUENCE</scope>
    <source>
        <strain evidence="3">Ellin6076</strain>
    </source>
</reference>
<dbReference type="InterPro" id="IPR010496">
    <property type="entry name" value="AL/BT2_dom"/>
</dbReference>
<evidence type="ECO:0000256" key="1">
    <source>
        <dbReference type="SAM" id="SignalP"/>
    </source>
</evidence>
<feature type="signal peptide" evidence="1">
    <location>
        <begin position="1"/>
        <end position="26"/>
    </location>
</feature>
<name>Q02AV5_SOLUE</name>
<dbReference type="KEGG" id="sus:Acid_0812"/>
<feature type="domain" description="3-keto-alpha-glucoside-1,2-lyase/3-keto-2-hydroxy-glucal hydratase" evidence="2">
    <location>
        <begin position="47"/>
        <end position="254"/>
    </location>
</feature>
<dbReference type="InParanoid" id="Q02AV5"/>
<organism evidence="3">
    <name type="scientific">Solibacter usitatus (strain Ellin6076)</name>
    <dbReference type="NCBI Taxonomy" id="234267"/>
    <lineage>
        <taxon>Bacteria</taxon>
        <taxon>Pseudomonadati</taxon>
        <taxon>Acidobacteriota</taxon>
        <taxon>Terriglobia</taxon>
        <taxon>Bryobacterales</taxon>
        <taxon>Solibacteraceae</taxon>
        <taxon>Candidatus Solibacter</taxon>
    </lineage>
</organism>
<protein>
    <recommendedName>
        <fullName evidence="2">3-keto-alpha-glucoside-1,2-lyase/3-keto-2-hydroxy-glucal hydratase domain-containing protein</fullName>
    </recommendedName>
</protein>
<dbReference type="HOGENOM" id="CLU_073042_2_0_0"/>
<feature type="chain" id="PRO_5004163842" description="3-keto-alpha-glucoside-1,2-lyase/3-keto-2-hydroxy-glucal hydratase domain-containing protein" evidence="1">
    <location>
        <begin position="27"/>
        <end position="256"/>
    </location>
</feature>
<sequence precursor="true">MTMARPARRRFLASLAGALSGATLLAQEPYVPKQSDRPEAIEGDEPGFKPIFDGKSLAGWEGDPKYWRVENGALVGEITPGTVIKSNTFIIWRGGEPADFELKADYRITTAGNSGINYRSVVVPDKVTPSNQFAMRGYQHDIDGQNRYTGQNYEEKGRLFLALRGQTTHVVGGRKPIVLSSTGDTKALAEFITSDWNSCHIIARGNVLTHILNGHLMCCVIDDDPPNRMAKGLIGVQVHVGPPMKVEYRNFRLKEY</sequence>
<dbReference type="Gene3D" id="2.60.120.560">
    <property type="entry name" value="Exo-inulinase, domain 1"/>
    <property type="match status" value="1"/>
</dbReference>
<dbReference type="AlphaFoldDB" id="Q02AV5"/>
<gene>
    <name evidence="3" type="ordered locus">Acid_0812</name>
</gene>
<dbReference type="EMBL" id="CP000473">
    <property type="protein sequence ID" value="ABJ81811.1"/>
    <property type="molecule type" value="Genomic_DNA"/>
</dbReference>
<evidence type="ECO:0000313" key="3">
    <source>
        <dbReference type="EMBL" id="ABJ81811.1"/>
    </source>
</evidence>
<dbReference type="GO" id="GO:0016787">
    <property type="term" value="F:hydrolase activity"/>
    <property type="evidence" value="ECO:0007669"/>
    <property type="project" value="InterPro"/>
</dbReference>
<accession>Q02AV5</accession>